<dbReference type="PANTHER" id="PTHR23320:SF165">
    <property type="entry name" value="MARVEL DOMAIN-CONTAINING PROTEIN"/>
    <property type="match status" value="1"/>
</dbReference>
<dbReference type="EMBL" id="JAODUO010003897">
    <property type="protein sequence ID" value="KAK2145555.1"/>
    <property type="molecule type" value="Genomic_DNA"/>
</dbReference>
<keyword evidence="2" id="KW-0472">Membrane</keyword>
<evidence type="ECO:0000256" key="2">
    <source>
        <dbReference type="SAM" id="Phobius"/>
    </source>
</evidence>
<name>A0AAD9MU61_RIDPI</name>
<sequence>MMAQGNTPTGPSNGVVMPALYPPAGVYTRYASSQSTVLGWVQVVTGCTVIITAIITLSTYKDDVTVGDMFAGVLIIIAGACGVGAGKYRTNAPIVGFMVLSTLSAVVAICAVMVWSVALGEVDEKYAGTGYVGVATATGYIFVFAYLTESVVSIWSSVIACNVTCCHSGANGVAVARFDPRLGAVTVVVGGYATSSSSNPPTYLQHGNMPQPPPYYNGYQQPAYGMFQTGGYGMQQDPYGMPPQQQQQQQQQLPVWQTRTSHGAASGHDVESGVDPNFGKIRR</sequence>
<feature type="transmembrane region" description="Helical" evidence="2">
    <location>
        <begin position="69"/>
        <end position="88"/>
    </location>
</feature>
<dbReference type="PANTHER" id="PTHR23320">
    <property type="entry name" value="MEMBRANE-SPANNING 4-DOMAINS SUBFAMILY A MS4A -RELATED"/>
    <property type="match status" value="1"/>
</dbReference>
<proteinExistence type="predicted"/>
<evidence type="ECO:0000313" key="4">
    <source>
        <dbReference type="Proteomes" id="UP001209878"/>
    </source>
</evidence>
<feature type="transmembrane region" description="Helical" evidence="2">
    <location>
        <begin position="37"/>
        <end position="57"/>
    </location>
</feature>
<dbReference type="AlphaFoldDB" id="A0AAD9MU61"/>
<evidence type="ECO:0000313" key="3">
    <source>
        <dbReference type="EMBL" id="KAK2145555.1"/>
    </source>
</evidence>
<protein>
    <submittedName>
        <fullName evidence="3">Uncharacterized protein</fullName>
    </submittedName>
</protein>
<feature type="compositionally biased region" description="Low complexity" evidence="1">
    <location>
        <begin position="239"/>
        <end position="257"/>
    </location>
</feature>
<gene>
    <name evidence="3" type="ORF">NP493_3908g00000</name>
</gene>
<comment type="caution">
    <text evidence="3">The sequence shown here is derived from an EMBL/GenBank/DDBJ whole genome shotgun (WGS) entry which is preliminary data.</text>
</comment>
<feature type="transmembrane region" description="Helical" evidence="2">
    <location>
        <begin position="130"/>
        <end position="147"/>
    </location>
</feature>
<accession>A0AAD9MU61</accession>
<keyword evidence="2" id="KW-1133">Transmembrane helix</keyword>
<organism evidence="3 4">
    <name type="scientific">Ridgeia piscesae</name>
    <name type="common">Tubeworm</name>
    <dbReference type="NCBI Taxonomy" id="27915"/>
    <lineage>
        <taxon>Eukaryota</taxon>
        <taxon>Metazoa</taxon>
        <taxon>Spiralia</taxon>
        <taxon>Lophotrochozoa</taxon>
        <taxon>Annelida</taxon>
        <taxon>Polychaeta</taxon>
        <taxon>Sedentaria</taxon>
        <taxon>Canalipalpata</taxon>
        <taxon>Sabellida</taxon>
        <taxon>Siboglinidae</taxon>
        <taxon>Ridgeia</taxon>
    </lineage>
</organism>
<reference evidence="3" key="1">
    <citation type="journal article" date="2023" name="Mol. Biol. Evol.">
        <title>Third-Generation Sequencing Reveals the Adaptive Role of the Epigenome in Three Deep-Sea Polychaetes.</title>
        <authorList>
            <person name="Perez M."/>
            <person name="Aroh O."/>
            <person name="Sun Y."/>
            <person name="Lan Y."/>
            <person name="Juniper S.K."/>
            <person name="Young C.R."/>
            <person name="Angers B."/>
            <person name="Qian P.Y."/>
        </authorList>
    </citation>
    <scope>NUCLEOTIDE SEQUENCE</scope>
    <source>
        <strain evidence="3">R07B-5</strain>
    </source>
</reference>
<keyword evidence="2" id="KW-0812">Transmembrane</keyword>
<feature type="transmembrane region" description="Helical" evidence="2">
    <location>
        <begin position="95"/>
        <end position="118"/>
    </location>
</feature>
<keyword evidence="4" id="KW-1185">Reference proteome</keyword>
<dbReference type="Proteomes" id="UP001209878">
    <property type="component" value="Unassembled WGS sequence"/>
</dbReference>
<evidence type="ECO:0000256" key="1">
    <source>
        <dbReference type="SAM" id="MobiDB-lite"/>
    </source>
</evidence>
<feature type="region of interest" description="Disordered" evidence="1">
    <location>
        <begin position="239"/>
        <end position="283"/>
    </location>
</feature>
<dbReference type="InterPro" id="IPR030417">
    <property type="entry name" value="MS4A"/>
</dbReference>